<reference evidence="1" key="1">
    <citation type="submission" date="2013-04" db="EMBL/GenBank/DDBJ databases">
        <authorList>
            <person name="Qu J."/>
            <person name="Murali S.C."/>
            <person name="Bandaranaike D."/>
            <person name="Bellair M."/>
            <person name="Blankenburg K."/>
            <person name="Chao H."/>
            <person name="Dinh H."/>
            <person name="Doddapaneni H."/>
            <person name="Downs B."/>
            <person name="Dugan-Rocha S."/>
            <person name="Elkadiri S."/>
            <person name="Gnanaolivu R.D."/>
            <person name="Hernandez B."/>
            <person name="Javaid M."/>
            <person name="Jayaseelan J.C."/>
            <person name="Lee S."/>
            <person name="Li M."/>
            <person name="Ming W."/>
            <person name="Munidasa M."/>
            <person name="Muniz J."/>
            <person name="Nguyen L."/>
            <person name="Ongeri F."/>
            <person name="Osuji N."/>
            <person name="Pu L.-L."/>
            <person name="Puazo M."/>
            <person name="Qu C."/>
            <person name="Quiroz J."/>
            <person name="Raj R."/>
            <person name="Weissenberger G."/>
            <person name="Xin Y."/>
            <person name="Zou X."/>
            <person name="Han Y."/>
            <person name="Richards S."/>
            <person name="Worley K."/>
            <person name="Muzny D."/>
            <person name="Gibbs R."/>
        </authorList>
    </citation>
    <scope>NUCLEOTIDE SEQUENCE</scope>
    <source>
        <strain evidence="1">Sampled in the wild</strain>
    </source>
</reference>
<organism evidence="1 2">
    <name type="scientific">Ladona fulva</name>
    <name type="common">Scarce chaser dragonfly</name>
    <name type="synonym">Libellula fulva</name>
    <dbReference type="NCBI Taxonomy" id="123851"/>
    <lineage>
        <taxon>Eukaryota</taxon>
        <taxon>Metazoa</taxon>
        <taxon>Ecdysozoa</taxon>
        <taxon>Arthropoda</taxon>
        <taxon>Hexapoda</taxon>
        <taxon>Insecta</taxon>
        <taxon>Pterygota</taxon>
        <taxon>Palaeoptera</taxon>
        <taxon>Odonata</taxon>
        <taxon>Epiprocta</taxon>
        <taxon>Anisoptera</taxon>
        <taxon>Libelluloidea</taxon>
        <taxon>Libellulidae</taxon>
        <taxon>Ladona</taxon>
    </lineage>
</organism>
<protein>
    <submittedName>
        <fullName evidence="1">Uncharacterized protein</fullName>
    </submittedName>
</protein>
<dbReference type="OrthoDB" id="6154036at2759"/>
<evidence type="ECO:0000313" key="2">
    <source>
        <dbReference type="Proteomes" id="UP000792457"/>
    </source>
</evidence>
<proteinExistence type="predicted"/>
<reference evidence="1" key="2">
    <citation type="submission" date="2017-10" db="EMBL/GenBank/DDBJ databases">
        <title>Ladona fulva Genome sequencing and assembly.</title>
        <authorList>
            <person name="Murali S."/>
            <person name="Richards S."/>
            <person name="Bandaranaike D."/>
            <person name="Bellair M."/>
            <person name="Blankenburg K."/>
            <person name="Chao H."/>
            <person name="Dinh H."/>
            <person name="Doddapaneni H."/>
            <person name="Dugan-Rocha S."/>
            <person name="Elkadiri S."/>
            <person name="Gnanaolivu R."/>
            <person name="Hernandez B."/>
            <person name="Skinner E."/>
            <person name="Javaid M."/>
            <person name="Lee S."/>
            <person name="Li M."/>
            <person name="Ming W."/>
            <person name="Munidasa M."/>
            <person name="Muniz J."/>
            <person name="Nguyen L."/>
            <person name="Hughes D."/>
            <person name="Osuji N."/>
            <person name="Pu L.-L."/>
            <person name="Puazo M."/>
            <person name="Qu C."/>
            <person name="Quiroz J."/>
            <person name="Raj R."/>
            <person name="Weissenberger G."/>
            <person name="Xin Y."/>
            <person name="Zou X."/>
            <person name="Han Y."/>
            <person name="Worley K."/>
            <person name="Muzny D."/>
            <person name="Gibbs R."/>
        </authorList>
    </citation>
    <scope>NUCLEOTIDE SEQUENCE</scope>
    <source>
        <strain evidence="1">Sampled in the wild</strain>
    </source>
</reference>
<dbReference type="EMBL" id="KZ308584">
    <property type="protein sequence ID" value="KAG8231971.1"/>
    <property type="molecule type" value="Genomic_DNA"/>
</dbReference>
<name>A0A8K0KD98_LADFU</name>
<dbReference type="Proteomes" id="UP000792457">
    <property type="component" value="Unassembled WGS sequence"/>
</dbReference>
<comment type="caution">
    <text evidence="1">The sequence shown here is derived from an EMBL/GenBank/DDBJ whole genome shotgun (WGS) entry which is preliminary data.</text>
</comment>
<accession>A0A8K0KD98</accession>
<dbReference type="AlphaFoldDB" id="A0A8K0KD98"/>
<sequence>MAIELGNCKGFTVSRERMLIKRGLNSLIGVVLLIGFYTRKRKHASECLANHQGSVGKMEVDSIQEIIKRLENLRGVKYIN</sequence>
<gene>
    <name evidence="1" type="ORF">J437_LFUL008892</name>
</gene>
<keyword evidence="2" id="KW-1185">Reference proteome</keyword>
<evidence type="ECO:0000313" key="1">
    <source>
        <dbReference type="EMBL" id="KAG8231971.1"/>
    </source>
</evidence>